<keyword evidence="3 10" id="KW-1134">Transmembrane beta strand</keyword>
<evidence type="ECO:0000256" key="12">
    <source>
        <dbReference type="SAM" id="SignalP"/>
    </source>
</evidence>
<dbReference type="AlphaFoldDB" id="A0A8J6NC95"/>
<protein>
    <submittedName>
        <fullName evidence="15">TonB-dependent receptor</fullName>
    </submittedName>
</protein>
<dbReference type="GO" id="GO:0015344">
    <property type="term" value="F:siderophore uptake transmembrane transporter activity"/>
    <property type="evidence" value="ECO:0007669"/>
    <property type="project" value="TreeGrafter"/>
</dbReference>
<accession>A0A8J6NC95</accession>
<dbReference type="PANTHER" id="PTHR30069:SF29">
    <property type="entry name" value="HEMOGLOBIN AND HEMOGLOBIN-HAPTOGLOBIN-BINDING PROTEIN 1-RELATED"/>
    <property type="match status" value="1"/>
</dbReference>
<dbReference type="EMBL" id="JACNJZ010000039">
    <property type="protein sequence ID" value="MBC8316517.1"/>
    <property type="molecule type" value="Genomic_DNA"/>
</dbReference>
<keyword evidence="8 15" id="KW-0675">Receptor</keyword>
<dbReference type="GO" id="GO:0009279">
    <property type="term" value="C:cell outer membrane"/>
    <property type="evidence" value="ECO:0007669"/>
    <property type="project" value="UniProtKB-SubCell"/>
</dbReference>
<dbReference type="PANTHER" id="PTHR30069">
    <property type="entry name" value="TONB-DEPENDENT OUTER MEMBRANE RECEPTOR"/>
    <property type="match status" value="1"/>
</dbReference>
<evidence type="ECO:0000256" key="5">
    <source>
        <dbReference type="ARBA" id="ARBA00022729"/>
    </source>
</evidence>
<evidence type="ECO:0000256" key="11">
    <source>
        <dbReference type="RuleBase" id="RU003357"/>
    </source>
</evidence>
<feature type="chain" id="PRO_5035190452" evidence="12">
    <location>
        <begin position="26"/>
        <end position="697"/>
    </location>
</feature>
<feature type="domain" description="TonB-dependent receptor plug" evidence="14">
    <location>
        <begin position="60"/>
        <end position="167"/>
    </location>
</feature>
<comment type="similarity">
    <text evidence="10 11">Belongs to the TonB-dependent receptor family.</text>
</comment>
<dbReference type="PROSITE" id="PS52016">
    <property type="entry name" value="TONB_DEPENDENT_REC_3"/>
    <property type="match status" value="1"/>
</dbReference>
<evidence type="ECO:0000259" key="13">
    <source>
        <dbReference type="Pfam" id="PF00593"/>
    </source>
</evidence>
<comment type="caution">
    <text evidence="15">The sequence shown here is derived from an EMBL/GenBank/DDBJ whole genome shotgun (WGS) entry which is preliminary data.</text>
</comment>
<organism evidence="15 16">
    <name type="scientific">Candidatus Desulfobia pelagia</name>
    <dbReference type="NCBI Taxonomy" id="2841692"/>
    <lineage>
        <taxon>Bacteria</taxon>
        <taxon>Pseudomonadati</taxon>
        <taxon>Thermodesulfobacteriota</taxon>
        <taxon>Desulfobulbia</taxon>
        <taxon>Desulfobulbales</taxon>
        <taxon>Desulfobulbaceae</taxon>
        <taxon>Candidatus Desulfobia</taxon>
    </lineage>
</organism>
<dbReference type="Pfam" id="PF00593">
    <property type="entry name" value="TonB_dep_Rec_b-barrel"/>
    <property type="match status" value="1"/>
</dbReference>
<comment type="subcellular location">
    <subcellularLocation>
        <location evidence="1 10">Cell outer membrane</location>
        <topology evidence="1 10">Multi-pass membrane protein</topology>
    </subcellularLocation>
</comment>
<keyword evidence="4 10" id="KW-0812">Transmembrane</keyword>
<keyword evidence="5 12" id="KW-0732">Signal</keyword>
<gene>
    <name evidence="15" type="ORF">H8E41_01330</name>
</gene>
<keyword evidence="2 10" id="KW-0813">Transport</keyword>
<dbReference type="GO" id="GO:0044718">
    <property type="term" value="P:siderophore transmembrane transport"/>
    <property type="evidence" value="ECO:0007669"/>
    <property type="project" value="TreeGrafter"/>
</dbReference>
<feature type="domain" description="TonB-dependent receptor-like beta-barrel" evidence="13">
    <location>
        <begin position="234"/>
        <end position="663"/>
    </location>
</feature>
<keyword evidence="6 11" id="KW-0798">TonB box</keyword>
<reference evidence="15 16" key="1">
    <citation type="submission" date="2020-08" db="EMBL/GenBank/DDBJ databases">
        <title>Bridging the membrane lipid divide: bacteria of the FCB group superphylum have the potential to synthesize archaeal ether lipids.</title>
        <authorList>
            <person name="Villanueva L."/>
            <person name="Von Meijenfeldt F.A.B."/>
            <person name="Westbye A.B."/>
            <person name="Yadav S."/>
            <person name="Hopmans E.C."/>
            <person name="Dutilh B.E."/>
            <person name="Sinninghe Damste J.S."/>
        </authorList>
    </citation>
    <scope>NUCLEOTIDE SEQUENCE [LARGE SCALE GENOMIC DNA]</scope>
    <source>
        <strain evidence="15">NIOZ-UU47</strain>
    </source>
</reference>
<sequence length="697" mass="78163">MTDMRRFTILFFTFLSLAVPLTSRAHTPYKPDLAREEEEMIDLFYEMSSLPTRTPQMVTEVPALMTVITAEEIRQMGARDMRDILASIPGMQLGISAVGYSQITFRGMASHGAEKIKFMIDGHDVDISVTGGASLLFSDLSVDYIEKVEILHGPGSALYGSDALLGVVNIVTRKELNQYAASVTTRFGSHDSQRYNMEFGRSYSAVHLWSNVNYFTTNGADVSIEKDGLSGTSLNDTVSNAPGNTNEWVERTDISFGAGLGNWHFQAQYLNHNDGGFYNPGFSLTDETVIGRDYFWSDLSWKDDFLDDTLTFQAKFIFNRYSHDYDILLQPPGFSKPGPIPFPDGMRSITKAELEDFGAEAQADFYLAEDHIVTIGGEVKKTRLFDVSHDTNYDSTGPLPGIQDVSDSFNWMTEADRTFYSFFAQDQWQIQDDLLATIGGRYDHYDDFGSAFSPSLGLNWQFHPEWHLKLMYGEAFRAPSFRELYKQEAGTPLLGDSNLNAEDVQTWQAAIEWLHDPDFSLSVSAYWNEYDNTILTEEGASLKTFTNGDESRSKGIDLGGRYRLPPAMPDITIFGSVSYIDAEQDNGDESPGVASWLATAGFNWRFAQFCALNINCRYVGETPLEKDDPRDDVDDYILTDAALTIENGLGHYPGLDAGISIHNLFDIHYAYPELTGKLPDNFERPGVTAEVWIKYSF</sequence>
<dbReference type="Pfam" id="PF07715">
    <property type="entry name" value="Plug"/>
    <property type="match status" value="1"/>
</dbReference>
<dbReference type="Proteomes" id="UP000614424">
    <property type="component" value="Unassembled WGS sequence"/>
</dbReference>
<keyword evidence="9 10" id="KW-0998">Cell outer membrane</keyword>
<evidence type="ECO:0000256" key="1">
    <source>
        <dbReference type="ARBA" id="ARBA00004571"/>
    </source>
</evidence>
<evidence type="ECO:0000313" key="15">
    <source>
        <dbReference type="EMBL" id="MBC8316517.1"/>
    </source>
</evidence>
<evidence type="ECO:0000259" key="14">
    <source>
        <dbReference type="Pfam" id="PF07715"/>
    </source>
</evidence>
<dbReference type="Gene3D" id="2.170.130.10">
    <property type="entry name" value="TonB-dependent receptor, plug domain"/>
    <property type="match status" value="1"/>
</dbReference>
<dbReference type="InterPro" id="IPR012910">
    <property type="entry name" value="Plug_dom"/>
</dbReference>
<evidence type="ECO:0000256" key="3">
    <source>
        <dbReference type="ARBA" id="ARBA00022452"/>
    </source>
</evidence>
<dbReference type="CDD" id="cd01347">
    <property type="entry name" value="ligand_gated_channel"/>
    <property type="match status" value="1"/>
</dbReference>
<evidence type="ECO:0000256" key="6">
    <source>
        <dbReference type="ARBA" id="ARBA00023077"/>
    </source>
</evidence>
<dbReference type="InterPro" id="IPR037066">
    <property type="entry name" value="Plug_dom_sf"/>
</dbReference>
<evidence type="ECO:0000256" key="10">
    <source>
        <dbReference type="PROSITE-ProRule" id="PRU01360"/>
    </source>
</evidence>
<evidence type="ECO:0000256" key="7">
    <source>
        <dbReference type="ARBA" id="ARBA00023136"/>
    </source>
</evidence>
<dbReference type="InterPro" id="IPR036942">
    <property type="entry name" value="Beta-barrel_TonB_sf"/>
</dbReference>
<dbReference type="InterPro" id="IPR039426">
    <property type="entry name" value="TonB-dep_rcpt-like"/>
</dbReference>
<proteinExistence type="inferred from homology"/>
<evidence type="ECO:0000256" key="4">
    <source>
        <dbReference type="ARBA" id="ARBA00022692"/>
    </source>
</evidence>
<keyword evidence="7 10" id="KW-0472">Membrane</keyword>
<feature type="signal peptide" evidence="12">
    <location>
        <begin position="1"/>
        <end position="25"/>
    </location>
</feature>
<dbReference type="SUPFAM" id="SSF56935">
    <property type="entry name" value="Porins"/>
    <property type="match status" value="1"/>
</dbReference>
<evidence type="ECO:0000313" key="16">
    <source>
        <dbReference type="Proteomes" id="UP000614424"/>
    </source>
</evidence>
<dbReference type="InterPro" id="IPR000531">
    <property type="entry name" value="Beta-barrel_TonB"/>
</dbReference>
<name>A0A8J6NC95_9BACT</name>
<evidence type="ECO:0000256" key="8">
    <source>
        <dbReference type="ARBA" id="ARBA00023170"/>
    </source>
</evidence>
<evidence type="ECO:0000256" key="9">
    <source>
        <dbReference type="ARBA" id="ARBA00023237"/>
    </source>
</evidence>
<dbReference type="Gene3D" id="2.40.170.20">
    <property type="entry name" value="TonB-dependent receptor, beta-barrel domain"/>
    <property type="match status" value="1"/>
</dbReference>
<evidence type="ECO:0000256" key="2">
    <source>
        <dbReference type="ARBA" id="ARBA00022448"/>
    </source>
</evidence>